<reference evidence="8 9" key="1">
    <citation type="submission" date="2013-05" db="EMBL/GenBank/DDBJ databases">
        <title>Draft genome of the parasitic nematode Anyclostoma ceylanicum.</title>
        <authorList>
            <person name="Mitreva M."/>
        </authorList>
    </citation>
    <scope>NUCLEOTIDE SEQUENCE [LARGE SCALE GENOMIC DNA]</scope>
</reference>
<protein>
    <submittedName>
        <fullName evidence="8">Putative thioredoxin</fullName>
    </submittedName>
</protein>
<dbReference type="Gene3D" id="3.40.30.10">
    <property type="entry name" value="Glutaredoxin"/>
    <property type="match status" value="1"/>
</dbReference>
<evidence type="ECO:0000313" key="8">
    <source>
        <dbReference type="EMBL" id="EPB73191.1"/>
    </source>
</evidence>
<accession>A0A0D6LT10</accession>
<comment type="similarity">
    <text evidence="1">Belongs to the thioredoxin family.</text>
</comment>
<dbReference type="InterPro" id="IPR036249">
    <property type="entry name" value="Thioredoxin-like_sf"/>
</dbReference>
<keyword evidence="9" id="KW-1185">Reference proteome</keyword>
<evidence type="ECO:0000256" key="5">
    <source>
        <dbReference type="ARBA" id="ARBA00023284"/>
    </source>
</evidence>
<dbReference type="InterPro" id="IPR013766">
    <property type="entry name" value="Thioredoxin_domain"/>
</dbReference>
<dbReference type="PRINTS" id="PR00421">
    <property type="entry name" value="THIOREDOXIN"/>
</dbReference>
<dbReference type="Pfam" id="PF00085">
    <property type="entry name" value="Thioredoxin"/>
    <property type="match status" value="1"/>
</dbReference>
<gene>
    <name evidence="8" type="ORF">ANCCEY_07699</name>
</gene>
<dbReference type="PANTHER" id="PTHR43601:SF3">
    <property type="entry name" value="THIOREDOXIN, MITOCHONDRIAL"/>
    <property type="match status" value="1"/>
</dbReference>
<dbReference type="FunFam" id="3.40.30.10:FF:000001">
    <property type="entry name" value="Thioredoxin"/>
    <property type="match status" value="1"/>
</dbReference>
<dbReference type="GO" id="GO:0005739">
    <property type="term" value="C:mitochondrion"/>
    <property type="evidence" value="ECO:0007669"/>
    <property type="project" value="TreeGrafter"/>
</dbReference>
<dbReference type="SUPFAM" id="SSF52833">
    <property type="entry name" value="Thioredoxin-like"/>
    <property type="match status" value="1"/>
</dbReference>
<dbReference type="GO" id="GO:0045454">
    <property type="term" value="P:cell redox homeostasis"/>
    <property type="evidence" value="ECO:0007669"/>
    <property type="project" value="TreeGrafter"/>
</dbReference>
<keyword evidence="4" id="KW-1015">Disulfide bond</keyword>
<dbReference type="PROSITE" id="PS51352">
    <property type="entry name" value="THIOREDOXIN_2"/>
    <property type="match status" value="1"/>
</dbReference>
<dbReference type="Proteomes" id="UP000054495">
    <property type="component" value="Unassembled WGS sequence"/>
</dbReference>
<name>A0A0D6LT10_9BILA</name>
<dbReference type="InterPro" id="IPR017937">
    <property type="entry name" value="Thioredoxin_CS"/>
</dbReference>
<keyword evidence="5" id="KW-0676">Redox-active center</keyword>
<evidence type="ECO:0000256" key="4">
    <source>
        <dbReference type="ARBA" id="ARBA00023157"/>
    </source>
</evidence>
<keyword evidence="3" id="KW-0249">Electron transport</keyword>
<dbReference type="PROSITE" id="PS00194">
    <property type="entry name" value="THIOREDOXIN_1"/>
    <property type="match status" value="1"/>
</dbReference>
<dbReference type="CDD" id="cd02947">
    <property type="entry name" value="TRX_family"/>
    <property type="match status" value="1"/>
</dbReference>
<proteinExistence type="inferred from homology"/>
<evidence type="ECO:0000256" key="3">
    <source>
        <dbReference type="ARBA" id="ARBA00022982"/>
    </source>
</evidence>
<dbReference type="InterPro" id="IPR005746">
    <property type="entry name" value="Thioredoxin"/>
</dbReference>
<keyword evidence="2" id="KW-0813">Transport</keyword>
<sequence>MTVNEYGAPIENPAPDGAQSGSGARFVSRMQSLGSTLVRMAFRPSLMHRSTKFVPTVIRTQRMCSGNFVFDVETVDDFTEKVVNSPAPVIVDFHADWCGPCRVLGPRLEEKVVGRSGAVVMAKINVDAAGELATDYGITAVPTVMSFKNGERVGMFTGVVDDDQLDDFIDDAINH</sequence>
<dbReference type="EMBL" id="KE125001">
    <property type="protein sequence ID" value="EPB73191.1"/>
    <property type="molecule type" value="Genomic_DNA"/>
</dbReference>
<feature type="domain" description="Thioredoxin" evidence="7">
    <location>
        <begin position="48"/>
        <end position="174"/>
    </location>
</feature>
<dbReference type="GO" id="GO:0015035">
    <property type="term" value="F:protein-disulfide reductase activity"/>
    <property type="evidence" value="ECO:0007669"/>
    <property type="project" value="InterPro"/>
</dbReference>
<evidence type="ECO:0000256" key="6">
    <source>
        <dbReference type="SAM" id="MobiDB-lite"/>
    </source>
</evidence>
<dbReference type="AlphaFoldDB" id="A0A0D6LT10"/>
<dbReference type="PANTHER" id="PTHR43601">
    <property type="entry name" value="THIOREDOXIN, MITOCHONDRIAL"/>
    <property type="match status" value="1"/>
</dbReference>
<evidence type="ECO:0000313" key="9">
    <source>
        <dbReference type="Proteomes" id="UP000054495"/>
    </source>
</evidence>
<evidence type="ECO:0000256" key="1">
    <source>
        <dbReference type="ARBA" id="ARBA00008987"/>
    </source>
</evidence>
<feature type="region of interest" description="Disordered" evidence="6">
    <location>
        <begin position="1"/>
        <end position="23"/>
    </location>
</feature>
<evidence type="ECO:0000259" key="7">
    <source>
        <dbReference type="PROSITE" id="PS51352"/>
    </source>
</evidence>
<dbReference type="NCBIfam" id="TIGR01068">
    <property type="entry name" value="thioredoxin"/>
    <property type="match status" value="1"/>
</dbReference>
<evidence type="ECO:0000256" key="2">
    <source>
        <dbReference type="ARBA" id="ARBA00022448"/>
    </source>
</evidence>
<organism evidence="8 9">
    <name type="scientific">Ancylostoma ceylanicum</name>
    <dbReference type="NCBI Taxonomy" id="53326"/>
    <lineage>
        <taxon>Eukaryota</taxon>
        <taxon>Metazoa</taxon>
        <taxon>Ecdysozoa</taxon>
        <taxon>Nematoda</taxon>
        <taxon>Chromadorea</taxon>
        <taxon>Rhabditida</taxon>
        <taxon>Rhabditina</taxon>
        <taxon>Rhabditomorpha</taxon>
        <taxon>Strongyloidea</taxon>
        <taxon>Ancylostomatidae</taxon>
        <taxon>Ancylostomatinae</taxon>
        <taxon>Ancylostoma</taxon>
    </lineage>
</organism>